<dbReference type="AlphaFoldDB" id="A0A8W8IK86"/>
<evidence type="ECO:0000256" key="4">
    <source>
        <dbReference type="SAM" id="MobiDB-lite"/>
    </source>
</evidence>
<reference evidence="6" key="1">
    <citation type="submission" date="2022-08" db="UniProtKB">
        <authorList>
            <consortium name="EnsemblMetazoa"/>
        </authorList>
    </citation>
    <scope>IDENTIFICATION</scope>
    <source>
        <strain evidence="6">05x7-T-G4-1.051#20</strain>
    </source>
</reference>
<dbReference type="SMART" id="SM00184">
    <property type="entry name" value="RING"/>
    <property type="match status" value="1"/>
</dbReference>
<keyword evidence="7" id="KW-1185">Reference proteome</keyword>
<name>A0A8W8IK86_MAGGI</name>
<feature type="compositionally biased region" description="Basic and acidic residues" evidence="4">
    <location>
        <begin position="237"/>
        <end position="255"/>
    </location>
</feature>
<dbReference type="CDD" id="cd16647">
    <property type="entry name" value="mRING-HC-C3HC5_NEU1"/>
    <property type="match status" value="1"/>
</dbReference>
<dbReference type="Gene3D" id="3.30.40.10">
    <property type="entry name" value="Zinc/RING finger domain, C3HC4 (zinc finger)"/>
    <property type="match status" value="1"/>
</dbReference>
<dbReference type="InterPro" id="IPR001841">
    <property type="entry name" value="Znf_RING"/>
</dbReference>
<feature type="domain" description="RING-type" evidence="5">
    <location>
        <begin position="469"/>
        <end position="508"/>
    </location>
</feature>
<accession>A0A8W8IK86</accession>
<dbReference type="PANTHER" id="PTHR46519">
    <property type="entry name" value="RING/U-BOX SUPERFAMILY PROTEIN"/>
    <property type="match status" value="1"/>
</dbReference>
<feature type="compositionally biased region" description="Low complexity" evidence="4">
    <location>
        <begin position="164"/>
        <end position="183"/>
    </location>
</feature>
<feature type="compositionally biased region" description="Low complexity" evidence="4">
    <location>
        <begin position="256"/>
        <end position="270"/>
    </location>
</feature>
<dbReference type="OMA" id="GPWQQGQ"/>
<dbReference type="EnsemblMetazoa" id="G14411.1">
    <property type="protein sequence ID" value="G14411.1:cds"/>
    <property type="gene ID" value="G14411"/>
</dbReference>
<evidence type="ECO:0000259" key="5">
    <source>
        <dbReference type="PROSITE" id="PS50089"/>
    </source>
</evidence>
<evidence type="ECO:0000313" key="6">
    <source>
        <dbReference type="EnsemblMetazoa" id="G14411.3:cds"/>
    </source>
</evidence>
<keyword evidence="1 3" id="KW-0479">Metal-binding</keyword>
<keyword evidence="2" id="KW-0862">Zinc</keyword>
<dbReference type="SUPFAM" id="SSF57850">
    <property type="entry name" value="RING/U-box"/>
    <property type="match status" value="1"/>
</dbReference>
<dbReference type="Pfam" id="PF13920">
    <property type="entry name" value="zf-C3HC4_3"/>
    <property type="match status" value="1"/>
</dbReference>
<dbReference type="OrthoDB" id="6078042at2759"/>
<dbReference type="PROSITE" id="PS50089">
    <property type="entry name" value="ZF_RING_2"/>
    <property type="match status" value="1"/>
</dbReference>
<dbReference type="EnsemblMetazoa" id="G14411.5">
    <property type="protein sequence ID" value="G14411.5:cds"/>
    <property type="gene ID" value="G14411"/>
</dbReference>
<feature type="compositionally biased region" description="Polar residues" evidence="4">
    <location>
        <begin position="193"/>
        <end position="215"/>
    </location>
</feature>
<dbReference type="PANTHER" id="PTHR46519:SF2">
    <property type="entry name" value="RING_U-BOX SUPERFAMILY PROTEIN"/>
    <property type="match status" value="1"/>
</dbReference>
<evidence type="ECO:0000256" key="1">
    <source>
        <dbReference type="ARBA" id="ARBA00022771"/>
    </source>
</evidence>
<protein>
    <recommendedName>
        <fullName evidence="5">RING-type domain-containing protein</fullName>
    </recommendedName>
</protein>
<dbReference type="Proteomes" id="UP000005408">
    <property type="component" value="Unassembled WGS sequence"/>
</dbReference>
<dbReference type="InterPro" id="IPR013083">
    <property type="entry name" value="Znf_RING/FYVE/PHD"/>
</dbReference>
<feature type="region of interest" description="Disordered" evidence="4">
    <location>
        <begin position="156"/>
        <end position="278"/>
    </location>
</feature>
<evidence type="ECO:0000313" key="7">
    <source>
        <dbReference type="Proteomes" id="UP000005408"/>
    </source>
</evidence>
<dbReference type="EnsemblMetazoa" id="G14411.3">
    <property type="protein sequence ID" value="G14411.3:cds"/>
    <property type="gene ID" value="G14411"/>
</dbReference>
<organism evidence="6 7">
    <name type="scientific">Magallana gigas</name>
    <name type="common">Pacific oyster</name>
    <name type="synonym">Crassostrea gigas</name>
    <dbReference type="NCBI Taxonomy" id="29159"/>
    <lineage>
        <taxon>Eukaryota</taxon>
        <taxon>Metazoa</taxon>
        <taxon>Spiralia</taxon>
        <taxon>Lophotrochozoa</taxon>
        <taxon>Mollusca</taxon>
        <taxon>Bivalvia</taxon>
        <taxon>Autobranchia</taxon>
        <taxon>Pteriomorphia</taxon>
        <taxon>Ostreida</taxon>
        <taxon>Ostreoidea</taxon>
        <taxon>Ostreidae</taxon>
        <taxon>Magallana</taxon>
    </lineage>
</organism>
<dbReference type="GO" id="GO:0008270">
    <property type="term" value="F:zinc ion binding"/>
    <property type="evidence" value="ECO:0007669"/>
    <property type="project" value="UniProtKB-KW"/>
</dbReference>
<sequence length="523" mass="58187">MAEGGCTDFSESEQQLDLLNMETGECANPDLEPTAVVEQAEGREDKDLQLSAFLEKAKTDRMYELRQIQYGERPVTSTGHKNAIDSFFAKHLQVQEAKLESGKENVPANVEDVDEIRPETVVVEIQGLVEQQRVSSILGTAFRRRLENVIRGTLSSVSRAPRASPQTNSSHNNSPQSSQPSPQTATADVISRDGTSQESRQSSNASTPSSLSRDGTPSWVPTPPRVSRDSTPAEPDVPYRPRSLEVLQRETERSRSNSIASSRSRSSINSTENVVPPPPAVHPPQMNIADISSIPLHVVEEMQREEFVQEISELVHRQLVTSTLQGNFRTTLELTMRDRLNGSDTDGQRVQEFVRSIQPTQPIIRNDFSHIGLPPQQPGADNWDNISVTSVSAHAVPYTQSNLYLSREMASLKAQVEEMKSMLKVSFDLQLDIQRAIRQEVAAAMSEKSDGTRETATSRQSRPVNDSHCLICLDKFSDSVLYQCGHMCVCYGCGRQLMSRNSNCPVCRAPIKDIIRTYRCNFD</sequence>
<keyword evidence="1 3" id="KW-0863">Zinc-finger</keyword>
<proteinExistence type="predicted"/>
<evidence type="ECO:0000256" key="3">
    <source>
        <dbReference type="PROSITE-ProRule" id="PRU00175"/>
    </source>
</evidence>
<evidence type="ECO:0000256" key="2">
    <source>
        <dbReference type="ARBA" id="ARBA00022833"/>
    </source>
</evidence>